<proteinExistence type="predicted"/>
<accession>A0A8S9PF22</accession>
<dbReference type="AlphaFoldDB" id="A0A8S9PF22"/>
<organism evidence="1 2">
    <name type="scientific">Brassica cretica</name>
    <name type="common">Mustard</name>
    <dbReference type="NCBI Taxonomy" id="69181"/>
    <lineage>
        <taxon>Eukaryota</taxon>
        <taxon>Viridiplantae</taxon>
        <taxon>Streptophyta</taxon>
        <taxon>Embryophyta</taxon>
        <taxon>Tracheophyta</taxon>
        <taxon>Spermatophyta</taxon>
        <taxon>Magnoliopsida</taxon>
        <taxon>eudicotyledons</taxon>
        <taxon>Gunneridae</taxon>
        <taxon>Pentapetalae</taxon>
        <taxon>rosids</taxon>
        <taxon>malvids</taxon>
        <taxon>Brassicales</taxon>
        <taxon>Brassicaceae</taxon>
        <taxon>Brassiceae</taxon>
        <taxon>Brassica</taxon>
    </lineage>
</organism>
<comment type="caution">
    <text evidence="1">The sequence shown here is derived from an EMBL/GenBank/DDBJ whole genome shotgun (WGS) entry which is preliminary data.</text>
</comment>
<sequence length="135" mass="15394">MSRHSTNESSPDRFVVTRPLCRHSIEESSLDRRVLTRPTSPHSTDESSLDRRVVTRQFCRHSTVLSSLDCSVVTRRRVFSRLDLRSRFARSIAVTRIAPLRSLDLFFAVTQLALSHSLDSNRSLAVTQIARKSRA</sequence>
<dbReference type="EMBL" id="QGKX02001347">
    <property type="protein sequence ID" value="KAF3521467.1"/>
    <property type="molecule type" value="Genomic_DNA"/>
</dbReference>
<reference evidence="1" key="1">
    <citation type="submission" date="2019-12" db="EMBL/GenBank/DDBJ databases">
        <title>Genome sequencing and annotation of Brassica cretica.</title>
        <authorList>
            <person name="Studholme D.J."/>
            <person name="Sarris P."/>
        </authorList>
    </citation>
    <scope>NUCLEOTIDE SEQUENCE</scope>
    <source>
        <strain evidence="1">PFS-109/04</strain>
        <tissue evidence="1">Leaf</tissue>
    </source>
</reference>
<protein>
    <submittedName>
        <fullName evidence="1">Uncharacterized protein</fullName>
    </submittedName>
</protein>
<dbReference type="Proteomes" id="UP000712600">
    <property type="component" value="Unassembled WGS sequence"/>
</dbReference>
<gene>
    <name evidence="1" type="ORF">F2Q69_00046161</name>
</gene>
<evidence type="ECO:0000313" key="1">
    <source>
        <dbReference type="EMBL" id="KAF3521467.1"/>
    </source>
</evidence>
<name>A0A8S9PF22_BRACR</name>
<evidence type="ECO:0000313" key="2">
    <source>
        <dbReference type="Proteomes" id="UP000712600"/>
    </source>
</evidence>